<evidence type="ECO:0000313" key="2">
    <source>
        <dbReference type="EMBL" id="TYL83254.1"/>
    </source>
</evidence>
<proteinExistence type="predicted"/>
<dbReference type="AlphaFoldDB" id="A0A5S4X141"/>
<organism evidence="2 3">
    <name type="scientific">Bradyrhizobium cytisi</name>
    <dbReference type="NCBI Taxonomy" id="515489"/>
    <lineage>
        <taxon>Bacteria</taxon>
        <taxon>Pseudomonadati</taxon>
        <taxon>Pseudomonadota</taxon>
        <taxon>Alphaproteobacteria</taxon>
        <taxon>Hyphomicrobiales</taxon>
        <taxon>Nitrobacteraceae</taxon>
        <taxon>Bradyrhizobium</taxon>
    </lineage>
</organism>
<dbReference type="Proteomes" id="UP000324853">
    <property type="component" value="Unassembled WGS sequence"/>
</dbReference>
<dbReference type="EMBL" id="VSSR01000029">
    <property type="protein sequence ID" value="TYL83254.1"/>
    <property type="molecule type" value="Genomic_DNA"/>
</dbReference>
<dbReference type="Pfam" id="PF13924">
    <property type="entry name" value="Lipocalin_5"/>
    <property type="match status" value="1"/>
</dbReference>
<keyword evidence="3" id="KW-1185">Reference proteome</keyword>
<dbReference type="InterPro" id="IPR024311">
    <property type="entry name" value="Lipocalin-like"/>
</dbReference>
<sequence>MSFMNRRLFECTRLSAEREQDMVLLRVFAAAFVCLCFQAGFAFAEDTLGQLAGSWKLSSWTIQIIGGEAAEPFGPNPKGRAIFAADGYVTFVTVAANRKPATSNDESAALLKSLLAYSGKFTIEGDKFTTKVDISANELLTGQDQVRFFKLEGDQLTIRTAEQVSSVLPGKRVVGSLTWERER</sequence>
<evidence type="ECO:0000313" key="3">
    <source>
        <dbReference type="Proteomes" id="UP000324853"/>
    </source>
</evidence>
<evidence type="ECO:0000259" key="1">
    <source>
        <dbReference type="Pfam" id="PF13924"/>
    </source>
</evidence>
<name>A0A5S4X141_9BRAD</name>
<accession>A0A5S4X141</accession>
<dbReference type="OrthoDB" id="8370150at2"/>
<comment type="caution">
    <text evidence="2">The sequence shown here is derived from an EMBL/GenBank/DDBJ whole genome shotgun (WGS) entry which is preliminary data.</text>
</comment>
<protein>
    <submittedName>
        <fullName evidence="2">Lipocalin-like domain-containing protein</fullName>
    </submittedName>
</protein>
<feature type="domain" description="Lipocalin-like" evidence="1">
    <location>
        <begin position="53"/>
        <end position="181"/>
    </location>
</feature>
<gene>
    <name evidence="2" type="ORF">FXB38_18445</name>
</gene>
<reference evidence="2 3" key="1">
    <citation type="submission" date="2019-08" db="EMBL/GenBank/DDBJ databases">
        <title>Bradyrhizobium hipponensis sp. nov., a rhizobium isolated from a Lupinus angustifolius root nodule in Tunisia.</title>
        <authorList>
            <person name="Off K."/>
            <person name="Rejili M."/>
            <person name="Mars M."/>
            <person name="Brachmann A."/>
            <person name="Marin M."/>
        </authorList>
    </citation>
    <scope>NUCLEOTIDE SEQUENCE [LARGE SCALE GENOMIC DNA]</scope>
    <source>
        <strain evidence="2 3">CTAW11</strain>
    </source>
</reference>